<evidence type="ECO:0000259" key="10">
    <source>
        <dbReference type="Pfam" id="PF06534"/>
    </source>
</evidence>
<feature type="transmembrane region" description="Helical" evidence="9">
    <location>
        <begin position="479"/>
        <end position="499"/>
    </location>
</feature>
<keyword evidence="9" id="KW-0812">Transmembrane</keyword>
<dbReference type="AlphaFoldDB" id="A0A915DE21"/>
<evidence type="ECO:0000259" key="11">
    <source>
        <dbReference type="Pfam" id="PF06535"/>
    </source>
</evidence>
<dbReference type="Pfam" id="PF06534">
    <property type="entry name" value="RGM_C"/>
    <property type="match status" value="1"/>
</dbReference>
<evidence type="ECO:0000256" key="2">
    <source>
        <dbReference type="ARBA" id="ARBA00005321"/>
    </source>
</evidence>
<keyword evidence="3" id="KW-1003">Cell membrane</keyword>
<dbReference type="PANTHER" id="PTHR31428:SF6">
    <property type="entry name" value="REPULSIVE GUIDANCE MOLECULE B HOMOLOG DRAG-1"/>
    <property type="match status" value="1"/>
</dbReference>
<proteinExistence type="inferred from homology"/>
<dbReference type="GO" id="GO:0005886">
    <property type="term" value="C:plasma membrane"/>
    <property type="evidence" value="ECO:0007669"/>
    <property type="project" value="UniProtKB-SubCell"/>
</dbReference>
<keyword evidence="12" id="KW-1185">Reference proteome</keyword>
<evidence type="ECO:0000313" key="12">
    <source>
        <dbReference type="Proteomes" id="UP000887574"/>
    </source>
</evidence>
<feature type="domain" description="Repulsive guidance molecule C-terminal" evidence="10">
    <location>
        <begin position="144"/>
        <end position="387"/>
    </location>
</feature>
<evidence type="ECO:0000256" key="5">
    <source>
        <dbReference type="ARBA" id="ARBA00022729"/>
    </source>
</evidence>
<dbReference type="WBParaSite" id="jg18617.2">
    <property type="protein sequence ID" value="jg18617.2"/>
    <property type="gene ID" value="jg18617"/>
</dbReference>
<dbReference type="InterPro" id="IPR040287">
    <property type="entry name" value="RGM"/>
</dbReference>
<name>A0A915DE21_9BILA</name>
<dbReference type="Proteomes" id="UP000887574">
    <property type="component" value="Unplaced"/>
</dbReference>
<evidence type="ECO:0000256" key="4">
    <source>
        <dbReference type="ARBA" id="ARBA00022622"/>
    </source>
</evidence>
<keyword evidence="9" id="KW-1133">Transmembrane helix</keyword>
<feature type="domain" description="Repulsive guidance molecule N-terminal" evidence="11">
    <location>
        <begin position="45"/>
        <end position="112"/>
    </location>
</feature>
<keyword evidence="5" id="KW-0732">Signal</keyword>
<organism evidence="12 13">
    <name type="scientific">Ditylenchus dipsaci</name>
    <dbReference type="NCBI Taxonomy" id="166011"/>
    <lineage>
        <taxon>Eukaryota</taxon>
        <taxon>Metazoa</taxon>
        <taxon>Ecdysozoa</taxon>
        <taxon>Nematoda</taxon>
        <taxon>Chromadorea</taxon>
        <taxon>Rhabditida</taxon>
        <taxon>Tylenchina</taxon>
        <taxon>Tylenchomorpha</taxon>
        <taxon>Sphaerularioidea</taxon>
        <taxon>Anguinidae</taxon>
        <taxon>Anguininae</taxon>
        <taxon>Ditylenchus</taxon>
    </lineage>
</organism>
<evidence type="ECO:0000256" key="9">
    <source>
        <dbReference type="SAM" id="Phobius"/>
    </source>
</evidence>
<feature type="transmembrane region" description="Helical" evidence="9">
    <location>
        <begin position="511"/>
        <end position="537"/>
    </location>
</feature>
<comment type="subcellular location">
    <subcellularLocation>
        <location evidence="1">Cell membrane</location>
        <topology evidence="1">Lipid-anchor</topology>
        <topology evidence="1">GPI-anchor</topology>
    </subcellularLocation>
</comment>
<keyword evidence="8" id="KW-0449">Lipoprotein</keyword>
<dbReference type="Gene3D" id="3.40.1000.10">
    <property type="entry name" value="Mog1/PsbP, alpha/beta/alpha sandwich"/>
    <property type="match status" value="1"/>
</dbReference>
<evidence type="ECO:0000256" key="8">
    <source>
        <dbReference type="ARBA" id="ARBA00023288"/>
    </source>
</evidence>
<evidence type="ECO:0000313" key="13">
    <source>
        <dbReference type="WBParaSite" id="jg18617.2"/>
    </source>
</evidence>
<dbReference type="GO" id="GO:0030509">
    <property type="term" value="P:BMP signaling pathway"/>
    <property type="evidence" value="ECO:0007669"/>
    <property type="project" value="TreeGrafter"/>
</dbReference>
<protein>
    <submittedName>
        <fullName evidence="13">Uncharacterized protein</fullName>
    </submittedName>
</protein>
<evidence type="ECO:0000256" key="7">
    <source>
        <dbReference type="ARBA" id="ARBA00023180"/>
    </source>
</evidence>
<dbReference type="PANTHER" id="PTHR31428">
    <property type="entry name" value="RGM DOMAIN FAMILY MEMBER DRAG-1"/>
    <property type="match status" value="1"/>
</dbReference>
<keyword evidence="7" id="KW-0325">Glycoprotein</keyword>
<dbReference type="InterPro" id="IPR010536">
    <property type="entry name" value="RGM_N"/>
</dbReference>
<dbReference type="GO" id="GO:0098552">
    <property type="term" value="C:side of membrane"/>
    <property type="evidence" value="ECO:0007669"/>
    <property type="project" value="UniProtKB-KW"/>
</dbReference>
<evidence type="ECO:0000256" key="1">
    <source>
        <dbReference type="ARBA" id="ARBA00004609"/>
    </source>
</evidence>
<dbReference type="GO" id="GO:0015026">
    <property type="term" value="F:coreceptor activity"/>
    <property type="evidence" value="ECO:0007669"/>
    <property type="project" value="TreeGrafter"/>
</dbReference>
<evidence type="ECO:0000256" key="3">
    <source>
        <dbReference type="ARBA" id="ARBA00022475"/>
    </source>
</evidence>
<accession>A0A915DE21</accession>
<sequence>MICTFVAHKAYLQKPATLSKDTHFSTGIINNRIRFTSYSTSSSSCFVEMCVDRHTHVLDHRVIQPSHTVEYCQVLLDYLDCLKDNREACHSMLHYHSASTAVNQQWRRHGCAQFTEEQLLKASFSGEYDNARCPFWEEDKTTQLCSMFGALHLHSFAAQTSQQPIQTFQLTASSLDSLSNSEQSGLIPGFYITKITVLIKPFSDCVKEQKVYETSSLSEEGEENFSSLPTAFTDGTRQLIIGDGARDDNNPQRIIEVCAKSSSHVQIHLKFVRTTISVRRKGAYLSVSVLAPQRLQHSTYEGMPERQLCQTLFSRAACMLEHAGLSSVLNHMQALLGHPHLYTKCVLKQTEVEEGDLQAAKQQAIGICSEAQMYGHFFDLCVYDYLLLTTTHSAYLEQYFADLIASIQLAQEEHRQWKSSMLTATAAESSMQTSDRHSLQPLGRQSLQLYEVNSQLKVVLEEECLKERSPNGSTSINIYLSYYAIIVGYVVLTFSKTWIAKAGKWSNCSGISAISFLFVSINVLPVSMHSALIAVFLPANRSTTTHRRNPQFGSRYRKYWLILGMEEKTTVCWPRRSEYLLKMVQIYVFTTLNAEPFDF</sequence>
<reference evidence="13" key="1">
    <citation type="submission" date="2022-11" db="UniProtKB">
        <authorList>
            <consortium name="WormBaseParasite"/>
        </authorList>
    </citation>
    <scope>IDENTIFICATION</scope>
</reference>
<dbReference type="InterPro" id="IPR009496">
    <property type="entry name" value="RGM_C"/>
</dbReference>
<comment type="similarity">
    <text evidence="2">Belongs to the repulsive guidance molecule (RGM) family.</text>
</comment>
<dbReference type="Pfam" id="PF06535">
    <property type="entry name" value="RGM_N"/>
    <property type="match status" value="1"/>
</dbReference>
<keyword evidence="6 9" id="KW-0472">Membrane</keyword>
<keyword evidence="4" id="KW-0336">GPI-anchor</keyword>
<evidence type="ECO:0000256" key="6">
    <source>
        <dbReference type="ARBA" id="ARBA00023136"/>
    </source>
</evidence>